<sequence length="218" mass="24777">MGFEILLYVPNIIGYIRILLIATSISFYWQPPVFLTLYILSVLLDGLDGYAARQLNQISAFGAWFDVVIDICGRGYLWCVLYDWGYLVAALEWIVFVCTHTQGAEWKKSYIQAPWFVSMVMANNFKTPMGAYVITGLHFLPVWLYAYYTNFLTSGLGLPVWVQFSGICMLSSARAVCMFVEMWCVLAHIRYLLSDEANREFSIKNTTNGSLKSGGTTR</sequence>
<keyword evidence="2 8" id="KW-0808">Transferase</keyword>
<dbReference type="OrthoDB" id="10251079at2759"/>
<evidence type="ECO:0008006" key="12">
    <source>
        <dbReference type="Google" id="ProtNLM"/>
    </source>
</evidence>
<evidence type="ECO:0000256" key="4">
    <source>
        <dbReference type="ARBA" id="ARBA00022989"/>
    </source>
</evidence>
<keyword evidence="7" id="KW-1208">Phospholipid metabolism</keyword>
<feature type="transmembrane region" description="Helical" evidence="9">
    <location>
        <begin position="129"/>
        <end position="148"/>
    </location>
</feature>
<protein>
    <recommendedName>
        <fullName evidence="12">CDP-diacylglycerol--inositol 3-phosphatidyltransferase</fullName>
    </recommendedName>
</protein>
<evidence type="ECO:0000313" key="11">
    <source>
        <dbReference type="Proteomes" id="UP000749559"/>
    </source>
</evidence>
<dbReference type="PANTHER" id="PTHR15362:SF13">
    <property type="entry name" value="SI:CH1073-145M9.1"/>
    <property type="match status" value="1"/>
</dbReference>
<evidence type="ECO:0000256" key="2">
    <source>
        <dbReference type="ARBA" id="ARBA00022679"/>
    </source>
</evidence>
<dbReference type="AlphaFoldDB" id="A0A8S4Q3L3"/>
<evidence type="ECO:0000256" key="7">
    <source>
        <dbReference type="ARBA" id="ARBA00023264"/>
    </source>
</evidence>
<dbReference type="Proteomes" id="UP000749559">
    <property type="component" value="Unassembled WGS sequence"/>
</dbReference>
<comment type="caution">
    <text evidence="10">The sequence shown here is derived from an EMBL/GenBank/DDBJ whole genome shotgun (WGS) entry which is preliminary data.</text>
</comment>
<feature type="transmembrane region" description="Helical" evidence="9">
    <location>
        <begin position="160"/>
        <end position="186"/>
    </location>
</feature>
<name>A0A8S4Q3L3_OWEFU</name>
<dbReference type="InterPro" id="IPR043130">
    <property type="entry name" value="CDP-OH_PTrfase_TM_dom"/>
</dbReference>
<evidence type="ECO:0000256" key="8">
    <source>
        <dbReference type="RuleBase" id="RU003750"/>
    </source>
</evidence>
<keyword evidence="11" id="KW-1185">Reference proteome</keyword>
<evidence type="ECO:0000313" key="10">
    <source>
        <dbReference type="EMBL" id="CAH1801376.1"/>
    </source>
</evidence>
<dbReference type="GO" id="GO:0016780">
    <property type="term" value="F:phosphotransferase activity, for other substituted phosphate groups"/>
    <property type="evidence" value="ECO:0007669"/>
    <property type="project" value="InterPro"/>
</dbReference>
<evidence type="ECO:0000256" key="1">
    <source>
        <dbReference type="ARBA" id="ARBA00004141"/>
    </source>
</evidence>
<dbReference type="InterPro" id="IPR048254">
    <property type="entry name" value="CDP_ALCOHOL_P_TRANSF_CS"/>
</dbReference>
<proteinExistence type="inferred from homology"/>
<evidence type="ECO:0000256" key="9">
    <source>
        <dbReference type="SAM" id="Phobius"/>
    </source>
</evidence>
<keyword evidence="5" id="KW-0443">Lipid metabolism</keyword>
<comment type="similarity">
    <text evidence="8">Belongs to the CDP-alcohol phosphatidyltransferase class-I family.</text>
</comment>
<keyword evidence="3 9" id="KW-0812">Transmembrane</keyword>
<evidence type="ECO:0000256" key="6">
    <source>
        <dbReference type="ARBA" id="ARBA00023136"/>
    </source>
</evidence>
<evidence type="ECO:0000256" key="3">
    <source>
        <dbReference type="ARBA" id="ARBA00022692"/>
    </source>
</evidence>
<keyword evidence="4 9" id="KW-1133">Transmembrane helix</keyword>
<dbReference type="Gene3D" id="1.20.120.1760">
    <property type="match status" value="1"/>
</dbReference>
<keyword evidence="6 9" id="KW-0472">Membrane</keyword>
<dbReference type="GO" id="GO:0016020">
    <property type="term" value="C:membrane"/>
    <property type="evidence" value="ECO:0007669"/>
    <property type="project" value="UniProtKB-SubCell"/>
</dbReference>
<organism evidence="10 11">
    <name type="scientific">Owenia fusiformis</name>
    <name type="common">Polychaete worm</name>
    <dbReference type="NCBI Taxonomy" id="6347"/>
    <lineage>
        <taxon>Eukaryota</taxon>
        <taxon>Metazoa</taxon>
        <taxon>Spiralia</taxon>
        <taxon>Lophotrochozoa</taxon>
        <taxon>Annelida</taxon>
        <taxon>Polychaeta</taxon>
        <taxon>Sedentaria</taxon>
        <taxon>Canalipalpata</taxon>
        <taxon>Sabellida</taxon>
        <taxon>Oweniida</taxon>
        <taxon>Oweniidae</taxon>
        <taxon>Owenia</taxon>
    </lineage>
</organism>
<accession>A0A8S4Q3L3</accession>
<dbReference type="InterPro" id="IPR000462">
    <property type="entry name" value="CDP-OH_P_trans"/>
</dbReference>
<dbReference type="GO" id="GO:0008654">
    <property type="term" value="P:phospholipid biosynthetic process"/>
    <property type="evidence" value="ECO:0007669"/>
    <property type="project" value="InterPro"/>
</dbReference>
<feature type="transmembrane region" description="Helical" evidence="9">
    <location>
        <begin position="12"/>
        <end position="29"/>
    </location>
</feature>
<dbReference type="EMBL" id="CAIIXF020000012">
    <property type="protein sequence ID" value="CAH1801376.1"/>
    <property type="molecule type" value="Genomic_DNA"/>
</dbReference>
<reference evidence="10" key="1">
    <citation type="submission" date="2022-03" db="EMBL/GenBank/DDBJ databases">
        <authorList>
            <person name="Martin C."/>
        </authorList>
    </citation>
    <scope>NUCLEOTIDE SEQUENCE</scope>
</reference>
<evidence type="ECO:0000256" key="5">
    <source>
        <dbReference type="ARBA" id="ARBA00023098"/>
    </source>
</evidence>
<dbReference type="Pfam" id="PF01066">
    <property type="entry name" value="CDP-OH_P_transf"/>
    <property type="match status" value="1"/>
</dbReference>
<gene>
    <name evidence="10" type="ORF">OFUS_LOCUS25171</name>
</gene>
<dbReference type="PROSITE" id="PS00379">
    <property type="entry name" value="CDP_ALCOHOL_P_TRANSF"/>
    <property type="match status" value="1"/>
</dbReference>
<dbReference type="PANTHER" id="PTHR15362">
    <property type="entry name" value="PHOSPHATIDYLINOSITOL SYNTHASE"/>
    <property type="match status" value="1"/>
</dbReference>
<comment type="subcellular location">
    <subcellularLocation>
        <location evidence="1">Membrane</location>
        <topology evidence="1">Multi-pass membrane protein</topology>
    </subcellularLocation>
</comment>